<dbReference type="Proteomes" id="UP000467840">
    <property type="component" value="Chromosome 4"/>
</dbReference>
<comment type="caution">
    <text evidence="2">The sequence shown here is derived from an EMBL/GenBank/DDBJ whole genome shotgun (WGS) entry which is preliminary data.</text>
</comment>
<dbReference type="PANTHER" id="PTHR46328:SF35">
    <property type="entry name" value="PROTEIN FAR1-RELATED SEQUENCE 5-LIKE"/>
    <property type="match status" value="1"/>
</dbReference>
<reference evidence="2 3" key="1">
    <citation type="journal article" date="2020" name="Mol. Plant">
        <title>The Chromosome-Based Rubber Tree Genome Provides New Insights into Spurge Genome Evolution and Rubber Biosynthesis.</title>
        <authorList>
            <person name="Liu J."/>
            <person name="Shi C."/>
            <person name="Shi C.C."/>
            <person name="Li W."/>
            <person name="Zhang Q.J."/>
            <person name="Zhang Y."/>
            <person name="Li K."/>
            <person name="Lu H.F."/>
            <person name="Shi C."/>
            <person name="Zhu S.T."/>
            <person name="Xiao Z.Y."/>
            <person name="Nan H."/>
            <person name="Yue Y."/>
            <person name="Zhu X.G."/>
            <person name="Wu Y."/>
            <person name="Hong X.N."/>
            <person name="Fan G.Y."/>
            <person name="Tong Y."/>
            <person name="Zhang D."/>
            <person name="Mao C.L."/>
            <person name="Liu Y.L."/>
            <person name="Hao S.J."/>
            <person name="Liu W.Q."/>
            <person name="Lv M.Q."/>
            <person name="Zhang H.B."/>
            <person name="Liu Y."/>
            <person name="Hu-Tang G.R."/>
            <person name="Wang J.P."/>
            <person name="Wang J.H."/>
            <person name="Sun Y.H."/>
            <person name="Ni S.B."/>
            <person name="Chen W.B."/>
            <person name="Zhang X.C."/>
            <person name="Jiao Y.N."/>
            <person name="Eichler E.E."/>
            <person name="Li G.H."/>
            <person name="Liu X."/>
            <person name="Gao L.Z."/>
        </authorList>
    </citation>
    <scope>NUCLEOTIDE SEQUENCE [LARGE SCALE GENOMIC DNA]</scope>
    <source>
        <strain evidence="3">cv. GT1</strain>
        <tissue evidence="2">Leaf</tissue>
    </source>
</reference>
<evidence type="ECO:0000313" key="3">
    <source>
        <dbReference type="Proteomes" id="UP000467840"/>
    </source>
</evidence>
<dbReference type="PANTHER" id="PTHR46328">
    <property type="entry name" value="FAR-RED IMPAIRED RESPONSIVE (FAR1) FAMILY PROTEIN-RELATED"/>
    <property type="match status" value="1"/>
</dbReference>
<evidence type="ECO:0008006" key="4">
    <source>
        <dbReference type="Google" id="ProtNLM"/>
    </source>
</evidence>
<dbReference type="AlphaFoldDB" id="A0A6A6LF24"/>
<sequence length="174" mass="19514">MEVENERRQRKLYDTLGIRDDDSLFDENTLSNEPSNGINGTPSHGDQQVMMQESQSGSDGQHSNVHKDKIAYNVEEGNGSVSKYMLMTYNEGNKSHGGKYTKWVNCFARINATLKDDGLWVVGQVVTDHIHQLDPSMSRFMTPHKCLSNGVKRSLVANDIAGIRPSKSIRMLEV</sequence>
<evidence type="ECO:0000256" key="1">
    <source>
        <dbReference type="SAM" id="MobiDB-lite"/>
    </source>
</evidence>
<evidence type="ECO:0000313" key="2">
    <source>
        <dbReference type="EMBL" id="KAF2300022.1"/>
    </source>
</evidence>
<proteinExistence type="predicted"/>
<name>A0A6A6LF24_HEVBR</name>
<feature type="region of interest" description="Disordered" evidence="1">
    <location>
        <begin position="29"/>
        <end position="64"/>
    </location>
</feature>
<organism evidence="2 3">
    <name type="scientific">Hevea brasiliensis</name>
    <name type="common">Para rubber tree</name>
    <name type="synonym">Siphonia brasiliensis</name>
    <dbReference type="NCBI Taxonomy" id="3981"/>
    <lineage>
        <taxon>Eukaryota</taxon>
        <taxon>Viridiplantae</taxon>
        <taxon>Streptophyta</taxon>
        <taxon>Embryophyta</taxon>
        <taxon>Tracheophyta</taxon>
        <taxon>Spermatophyta</taxon>
        <taxon>Magnoliopsida</taxon>
        <taxon>eudicotyledons</taxon>
        <taxon>Gunneridae</taxon>
        <taxon>Pentapetalae</taxon>
        <taxon>rosids</taxon>
        <taxon>fabids</taxon>
        <taxon>Malpighiales</taxon>
        <taxon>Euphorbiaceae</taxon>
        <taxon>Crotonoideae</taxon>
        <taxon>Micrandreae</taxon>
        <taxon>Hevea</taxon>
    </lineage>
</organism>
<gene>
    <name evidence="2" type="ORF">GH714_006814</name>
</gene>
<accession>A0A6A6LF24</accession>
<feature type="compositionally biased region" description="Polar residues" evidence="1">
    <location>
        <begin position="29"/>
        <end position="63"/>
    </location>
</feature>
<keyword evidence="3" id="KW-1185">Reference proteome</keyword>
<protein>
    <recommendedName>
        <fullName evidence="4">Protein FAR1-RELATED SEQUENCE</fullName>
    </recommendedName>
</protein>
<dbReference type="EMBL" id="JAAGAX010000010">
    <property type="protein sequence ID" value="KAF2300022.1"/>
    <property type="molecule type" value="Genomic_DNA"/>
</dbReference>